<comment type="caution">
    <text evidence="2">The sequence shown here is derived from an EMBL/GenBank/DDBJ whole genome shotgun (WGS) entry which is preliminary data.</text>
</comment>
<keyword evidence="3" id="KW-1185">Reference proteome</keyword>
<evidence type="ECO:0000313" key="2">
    <source>
        <dbReference type="EMBL" id="NPU63399.1"/>
    </source>
</evidence>
<evidence type="ECO:0000256" key="1">
    <source>
        <dbReference type="SAM" id="SignalP"/>
    </source>
</evidence>
<keyword evidence="1" id="KW-0732">Signal</keyword>
<proteinExistence type="predicted"/>
<organism evidence="2 3">
    <name type="scientific">Bradyrhizobium aeschynomenes</name>
    <dbReference type="NCBI Taxonomy" id="2734909"/>
    <lineage>
        <taxon>Bacteria</taxon>
        <taxon>Pseudomonadati</taxon>
        <taxon>Pseudomonadota</taxon>
        <taxon>Alphaproteobacteria</taxon>
        <taxon>Hyphomicrobiales</taxon>
        <taxon>Nitrobacteraceae</taxon>
        <taxon>Bradyrhizobium</taxon>
    </lineage>
</organism>
<protein>
    <submittedName>
        <fullName evidence="2">Uncharacterized protein</fullName>
    </submittedName>
</protein>
<name>A0ABX2C854_9BRAD</name>
<feature type="signal peptide" evidence="1">
    <location>
        <begin position="1"/>
        <end position="25"/>
    </location>
</feature>
<gene>
    <name evidence="2" type="ORF">HL667_00115</name>
</gene>
<feature type="chain" id="PRO_5047151046" evidence="1">
    <location>
        <begin position="26"/>
        <end position="97"/>
    </location>
</feature>
<dbReference type="EMBL" id="JABFDN010000001">
    <property type="protein sequence ID" value="NPU63399.1"/>
    <property type="molecule type" value="Genomic_DNA"/>
</dbReference>
<reference evidence="2" key="1">
    <citation type="submission" date="2020-05" db="EMBL/GenBank/DDBJ databases">
        <title>Nod-independent and nitrogen-fixing Bradyrhizobium aeschynomene sp. nov. isolated from nodules of Aeschynomene indica.</title>
        <authorList>
            <person name="Zhang Z."/>
        </authorList>
    </citation>
    <scope>NUCLEOTIDE SEQUENCE</scope>
    <source>
        <strain evidence="2">83012</strain>
    </source>
</reference>
<evidence type="ECO:0000313" key="3">
    <source>
        <dbReference type="Proteomes" id="UP000886476"/>
    </source>
</evidence>
<sequence>MRSVVQISWPSIGLTLAASLLASSAATRSEAMGSFPHDAPDVVVQTRCPPLRSYDAAALKRAGAELRGLLAANPAAVTPGMVADYKLLRDQCRAYAK</sequence>
<dbReference type="Proteomes" id="UP000886476">
    <property type="component" value="Unassembled WGS sequence"/>
</dbReference>
<dbReference type="RefSeq" id="WP_172107869.1">
    <property type="nucleotide sequence ID" value="NZ_JABFDN010000001.1"/>
</dbReference>
<accession>A0ABX2C854</accession>